<accession>A0A564YYZ9</accession>
<dbReference type="Proteomes" id="UP000321570">
    <property type="component" value="Unassembled WGS sequence"/>
</dbReference>
<dbReference type="AlphaFoldDB" id="A0A564YYZ9"/>
<protein>
    <submittedName>
        <fullName evidence="1">Uncharacterized protein</fullName>
    </submittedName>
</protein>
<evidence type="ECO:0000313" key="2">
    <source>
        <dbReference type="Proteomes" id="UP000321570"/>
    </source>
</evidence>
<proteinExistence type="predicted"/>
<reference evidence="1 2" key="1">
    <citation type="submission" date="2019-07" db="EMBL/GenBank/DDBJ databases">
        <authorList>
            <person name="Jastrzebski P J."/>
            <person name="Paukszto L."/>
            <person name="Jastrzebski P J."/>
        </authorList>
    </citation>
    <scope>NUCLEOTIDE SEQUENCE [LARGE SCALE GENOMIC DNA]</scope>
    <source>
        <strain evidence="1 2">WMS-il1</strain>
    </source>
</reference>
<dbReference type="EMBL" id="CABIJS010000444">
    <property type="protein sequence ID" value="VUZ51868.1"/>
    <property type="molecule type" value="Genomic_DNA"/>
</dbReference>
<name>A0A564YYZ9_HYMDI</name>
<keyword evidence="2" id="KW-1185">Reference proteome</keyword>
<evidence type="ECO:0000313" key="1">
    <source>
        <dbReference type="EMBL" id="VUZ51868.1"/>
    </source>
</evidence>
<sequence>MLVERREGMRDTRIQSGVNHTLANAYYSTCANRAQGDINPLSHRSSIHPFHTVSHRFSMYVCTRRLPSQQTSCVSILIGLLRGYAVSSRRPVAVPLFIAAFMTNRPEHSPKTHGNVERGQIQVHFKLSHKVIKSPEFLGQWNAIRAKRKLVLRPKRLKLWDDGSKGPKEMGLATIFCLVNGETALLFHQNLICSQINIPWYLSENSSVNSYSKWPEVILLDLPLLHVTKNASIGALFGCMSFPSAFELRHSGDPEQS</sequence>
<gene>
    <name evidence="1" type="ORF">WMSIL1_LOCUS10287</name>
</gene>
<organism evidence="1 2">
    <name type="scientific">Hymenolepis diminuta</name>
    <name type="common">Rat tapeworm</name>
    <dbReference type="NCBI Taxonomy" id="6216"/>
    <lineage>
        <taxon>Eukaryota</taxon>
        <taxon>Metazoa</taxon>
        <taxon>Spiralia</taxon>
        <taxon>Lophotrochozoa</taxon>
        <taxon>Platyhelminthes</taxon>
        <taxon>Cestoda</taxon>
        <taxon>Eucestoda</taxon>
        <taxon>Cyclophyllidea</taxon>
        <taxon>Hymenolepididae</taxon>
        <taxon>Hymenolepis</taxon>
    </lineage>
</organism>